<reference evidence="1" key="1">
    <citation type="submission" date="2016-04" db="EMBL/GenBank/DDBJ databases">
        <authorList>
            <person name="Evans L.H."/>
            <person name="Alamgir A."/>
            <person name="Owens N."/>
            <person name="Weber N.D."/>
            <person name="Virtaneva K."/>
            <person name="Barbian K."/>
            <person name="Babar A."/>
            <person name="Rosenke K."/>
        </authorList>
    </citation>
    <scope>NUCLEOTIDE SEQUENCE</scope>
    <source>
        <strain evidence="1">86</strain>
    </source>
</reference>
<proteinExistence type="predicted"/>
<dbReference type="SUPFAM" id="SSF53756">
    <property type="entry name" value="UDP-Glycosyltransferase/glycogen phosphorylase"/>
    <property type="match status" value="1"/>
</dbReference>
<dbReference type="Gene3D" id="3.40.50.2000">
    <property type="entry name" value="Glycogen Phosphorylase B"/>
    <property type="match status" value="2"/>
</dbReference>
<accession>A0A212J760</accession>
<evidence type="ECO:0000313" key="1">
    <source>
        <dbReference type="EMBL" id="SBV95289.1"/>
    </source>
</evidence>
<sequence length="340" mass="37375">MKVEHIVAGRRTGFCGVVDYAGRIVEALRNQDDVEAQIHETDGWTVGELNRILGEVPAAPSSVVHIQYPSIGMGRAPWVAIPPLVCRRARLFITLHEFSTFSRARKAYMLPYAAWAHGLIFVTPQEAEAFRRVYPWAGKKCHVVPIGTNIVPPAAPHSADDGIVHFGQIAPGKGLDAFLDVVEALRRRGCTVRCSVVGSILDESLPIARRTREVAARCGIALELGKEADAVSAVLQRHALAVLPFPDGISDKRGSALACLEHGLAVMTIHGDATPEWLRETTLPFVDAETAAARIERFLRDRTLPPPQPASTRRILATALRDRRWPEIARRHVALYRRAA</sequence>
<dbReference type="AlphaFoldDB" id="A0A212J760"/>
<protein>
    <submittedName>
        <fullName evidence="1">Putative Glycosyl transferase, group 1 family</fullName>
    </submittedName>
</protein>
<organism evidence="1">
    <name type="scientific">uncultured Alphaproteobacteria bacterium</name>
    <dbReference type="NCBI Taxonomy" id="91750"/>
    <lineage>
        <taxon>Bacteria</taxon>
        <taxon>Pseudomonadati</taxon>
        <taxon>Pseudomonadota</taxon>
        <taxon>Alphaproteobacteria</taxon>
        <taxon>environmental samples</taxon>
    </lineage>
</organism>
<name>A0A212J760_9PROT</name>
<dbReference type="EMBL" id="FLUO01000001">
    <property type="protein sequence ID" value="SBV95289.1"/>
    <property type="molecule type" value="Genomic_DNA"/>
</dbReference>
<dbReference type="GO" id="GO:0016740">
    <property type="term" value="F:transferase activity"/>
    <property type="evidence" value="ECO:0007669"/>
    <property type="project" value="UniProtKB-KW"/>
</dbReference>
<gene>
    <name evidence="1" type="ORF">KL86APRO_10616</name>
</gene>
<keyword evidence="1" id="KW-0808">Transferase</keyword>